<feature type="signal peptide" evidence="1">
    <location>
        <begin position="1"/>
        <end position="28"/>
    </location>
</feature>
<keyword evidence="1" id="KW-0732">Signal</keyword>
<dbReference type="EMBL" id="JACSQK010000006">
    <property type="protein sequence ID" value="MBD7961451.1"/>
    <property type="molecule type" value="Genomic_DNA"/>
</dbReference>
<dbReference type="RefSeq" id="WP_191723848.1">
    <property type="nucleotide sequence ID" value="NZ_JACSQK010000006.1"/>
</dbReference>
<evidence type="ECO:0000313" key="2">
    <source>
        <dbReference type="EMBL" id="MBD7961451.1"/>
    </source>
</evidence>
<evidence type="ECO:0008006" key="4">
    <source>
        <dbReference type="Google" id="ProtNLM"/>
    </source>
</evidence>
<reference evidence="2 3" key="1">
    <citation type="submission" date="2020-08" db="EMBL/GenBank/DDBJ databases">
        <title>A Genomic Blueprint of the Chicken Gut Microbiome.</title>
        <authorList>
            <person name="Gilroy R."/>
            <person name="Ravi A."/>
            <person name="Getino M."/>
            <person name="Pursley I."/>
            <person name="Horton D.L."/>
            <person name="Alikhan N.-F."/>
            <person name="Baker D."/>
            <person name="Gharbi K."/>
            <person name="Hall N."/>
            <person name="Watson M."/>
            <person name="Adriaenssens E.M."/>
            <person name="Foster-Nyarko E."/>
            <person name="Jarju S."/>
            <person name="Secka A."/>
            <person name="Antonio M."/>
            <person name="Oren A."/>
            <person name="Chaudhuri R."/>
            <person name="La Ragione R.M."/>
            <person name="Hildebrand F."/>
            <person name="Pallen M.J."/>
        </authorList>
    </citation>
    <scope>NUCLEOTIDE SEQUENCE [LARGE SCALE GENOMIC DNA]</scope>
    <source>
        <strain evidence="2 3">Sa2CVA6</strain>
    </source>
</reference>
<comment type="caution">
    <text evidence="2">The sequence shown here is derived from an EMBL/GenBank/DDBJ whole genome shotgun (WGS) entry which is preliminary data.</text>
</comment>
<name>A0ABR8SD80_9BURK</name>
<dbReference type="Proteomes" id="UP000634919">
    <property type="component" value="Unassembled WGS sequence"/>
</dbReference>
<evidence type="ECO:0000313" key="3">
    <source>
        <dbReference type="Proteomes" id="UP000634919"/>
    </source>
</evidence>
<proteinExistence type="predicted"/>
<organism evidence="2 3">
    <name type="scientific">Comamonas avium</name>
    <dbReference type="NCBI Taxonomy" id="2762231"/>
    <lineage>
        <taxon>Bacteria</taxon>
        <taxon>Pseudomonadati</taxon>
        <taxon>Pseudomonadota</taxon>
        <taxon>Betaproteobacteria</taxon>
        <taxon>Burkholderiales</taxon>
        <taxon>Comamonadaceae</taxon>
        <taxon>Comamonas</taxon>
    </lineage>
</organism>
<sequence>MNSAIHPFKAGKWMAALVLATALPTAFAADNNKPAGPAATPTPQQPLPNPAAEQALKKHFQAIFSALEGKTAVPDAKNFTEEFNKQASSDQLKQVFAQVHQTVGDCHIAGQMRSPISYIGSYLLQCDKAFVPMDIAVEERAPYRVHSLLIRPSYNKP</sequence>
<feature type="chain" id="PRO_5046974141" description="DUF3887 domain-containing protein" evidence="1">
    <location>
        <begin position="29"/>
        <end position="157"/>
    </location>
</feature>
<accession>A0ABR8SD80</accession>
<protein>
    <recommendedName>
        <fullName evidence="4">DUF3887 domain-containing protein</fullName>
    </recommendedName>
</protein>
<gene>
    <name evidence="2" type="ORF">H9646_13285</name>
</gene>
<keyword evidence="3" id="KW-1185">Reference proteome</keyword>
<evidence type="ECO:0000256" key="1">
    <source>
        <dbReference type="SAM" id="SignalP"/>
    </source>
</evidence>